<evidence type="ECO:0000256" key="8">
    <source>
        <dbReference type="ARBA" id="ARBA00023027"/>
    </source>
</evidence>
<evidence type="ECO:0000256" key="1">
    <source>
        <dbReference type="ARBA" id="ARBA00005010"/>
    </source>
</evidence>
<evidence type="ECO:0000256" key="12">
    <source>
        <dbReference type="ARBA" id="ARBA00025705"/>
    </source>
</evidence>
<evidence type="ECO:0000256" key="10">
    <source>
        <dbReference type="ARBA" id="ARBA00023244"/>
    </source>
</evidence>
<reference evidence="21" key="1">
    <citation type="submission" date="2017-02" db="EMBL/GenBank/DDBJ databases">
        <authorList>
            <person name="Varghese N."/>
            <person name="Submissions S."/>
        </authorList>
    </citation>
    <scope>NUCLEOTIDE SEQUENCE [LARGE SCALE GENOMIC DNA]</scope>
    <source>
        <strain evidence="21">ATCC 27094</strain>
    </source>
</reference>
<dbReference type="InterPro" id="IPR037115">
    <property type="entry name" value="Sirohaem_synt_dimer_dom_sf"/>
</dbReference>
<dbReference type="STRING" id="225324.SAMN02745126_03190"/>
<dbReference type="Gene3D" id="3.30.950.10">
    <property type="entry name" value="Methyltransferase, Cobalt-precorrin-4 Transmethylase, Domain 2"/>
    <property type="match status" value="1"/>
</dbReference>
<keyword evidence="3" id="KW-0169">Cobalamin biosynthesis</keyword>
<keyword evidence="21" id="KW-1185">Reference proteome</keyword>
<dbReference type="GO" id="GO:0032259">
    <property type="term" value="P:methylation"/>
    <property type="evidence" value="ECO:0007669"/>
    <property type="project" value="UniProtKB-KW"/>
</dbReference>
<evidence type="ECO:0000256" key="9">
    <source>
        <dbReference type="ARBA" id="ARBA00023239"/>
    </source>
</evidence>
<dbReference type="Pfam" id="PF14824">
    <property type="entry name" value="Sirohm_synth_M"/>
    <property type="match status" value="1"/>
</dbReference>
<dbReference type="PROSITE" id="PS00839">
    <property type="entry name" value="SUMT_1"/>
    <property type="match status" value="1"/>
</dbReference>
<dbReference type="GO" id="GO:0051266">
    <property type="term" value="F:sirohydrochlorin ferrochelatase activity"/>
    <property type="evidence" value="ECO:0007669"/>
    <property type="project" value="InterPro"/>
</dbReference>
<dbReference type="NCBIfam" id="TIGR01470">
    <property type="entry name" value="cysG_Nterm"/>
    <property type="match status" value="1"/>
</dbReference>
<dbReference type="GO" id="GO:0009236">
    <property type="term" value="P:cobalamin biosynthetic process"/>
    <property type="evidence" value="ECO:0007669"/>
    <property type="project" value="UniProtKB-KW"/>
</dbReference>
<evidence type="ECO:0000256" key="2">
    <source>
        <dbReference type="ARBA" id="ARBA00005879"/>
    </source>
</evidence>
<dbReference type="NCBIfam" id="NF004790">
    <property type="entry name" value="PRK06136.1"/>
    <property type="match status" value="1"/>
</dbReference>
<evidence type="ECO:0000256" key="3">
    <source>
        <dbReference type="ARBA" id="ARBA00022573"/>
    </source>
</evidence>
<evidence type="ECO:0000259" key="19">
    <source>
        <dbReference type="Pfam" id="PF14824"/>
    </source>
</evidence>
<evidence type="ECO:0000256" key="13">
    <source>
        <dbReference type="ARBA" id="ARBA00047561"/>
    </source>
</evidence>
<dbReference type="SUPFAM" id="SSF75615">
    <property type="entry name" value="Siroheme synthase middle domains-like"/>
    <property type="match status" value="1"/>
</dbReference>
<dbReference type="Pfam" id="PF13241">
    <property type="entry name" value="NAD_binding_7"/>
    <property type="match status" value="1"/>
</dbReference>
<evidence type="ECO:0000259" key="18">
    <source>
        <dbReference type="Pfam" id="PF10414"/>
    </source>
</evidence>
<evidence type="ECO:0000313" key="21">
    <source>
        <dbReference type="Proteomes" id="UP000190092"/>
    </source>
</evidence>
<dbReference type="Pfam" id="PF10414">
    <property type="entry name" value="CysG_dimeriser"/>
    <property type="match status" value="1"/>
</dbReference>
<evidence type="ECO:0000259" key="17">
    <source>
        <dbReference type="Pfam" id="PF00590"/>
    </source>
</evidence>
<comment type="similarity">
    <text evidence="2 16">Belongs to the precorrin methyltransferase family.</text>
</comment>
<dbReference type="PANTHER" id="PTHR45790:SF3">
    <property type="entry name" value="S-ADENOSYL-L-METHIONINE-DEPENDENT UROPORPHYRINOGEN III METHYLTRANSFERASE, CHLOROPLASTIC"/>
    <property type="match status" value="1"/>
</dbReference>
<dbReference type="InterPro" id="IPR006367">
    <property type="entry name" value="Sirohaem_synthase_N"/>
</dbReference>
<proteinExistence type="inferred from homology"/>
<dbReference type="Proteomes" id="UP000190092">
    <property type="component" value="Unassembled WGS sequence"/>
</dbReference>
<keyword evidence="7" id="KW-0560">Oxidoreductase</keyword>
<evidence type="ECO:0000256" key="5">
    <source>
        <dbReference type="ARBA" id="ARBA00022679"/>
    </source>
</evidence>
<comment type="catalytic activity">
    <reaction evidence="13">
        <text>precorrin-2 + NAD(+) = sirohydrochlorin + NADH + 2 H(+)</text>
        <dbReference type="Rhea" id="RHEA:15613"/>
        <dbReference type="ChEBI" id="CHEBI:15378"/>
        <dbReference type="ChEBI" id="CHEBI:57540"/>
        <dbReference type="ChEBI" id="CHEBI:57945"/>
        <dbReference type="ChEBI" id="CHEBI:58351"/>
        <dbReference type="ChEBI" id="CHEBI:58827"/>
        <dbReference type="EC" id="1.3.1.76"/>
    </reaction>
</comment>
<dbReference type="InterPro" id="IPR035996">
    <property type="entry name" value="4pyrrol_Methylase_sf"/>
</dbReference>
<dbReference type="FunFam" id="3.40.1010.10:FF:000001">
    <property type="entry name" value="Siroheme synthase"/>
    <property type="match status" value="1"/>
</dbReference>
<dbReference type="Gene3D" id="3.30.160.110">
    <property type="entry name" value="Siroheme synthase, domain 2"/>
    <property type="match status" value="1"/>
</dbReference>
<comment type="pathway">
    <text evidence="14">Cofactor biosynthesis; adenosylcobalamin biosynthesis; precorrin-2 from uroporphyrinogen III: step 1/1.</text>
</comment>
<dbReference type="PROSITE" id="PS00840">
    <property type="entry name" value="SUMT_2"/>
    <property type="match status" value="1"/>
</dbReference>
<dbReference type="InterPro" id="IPR006366">
    <property type="entry name" value="CobA/CysG_C"/>
</dbReference>
<dbReference type="SUPFAM" id="SSF51735">
    <property type="entry name" value="NAD(P)-binding Rossmann-fold domains"/>
    <property type="match status" value="1"/>
</dbReference>
<dbReference type="InterPro" id="IPR014776">
    <property type="entry name" value="4pyrrole_Mease_sub2"/>
</dbReference>
<feature type="domain" description="Siroheme synthase central" evidence="19">
    <location>
        <begin position="119"/>
        <end position="145"/>
    </location>
</feature>
<dbReference type="PANTHER" id="PTHR45790">
    <property type="entry name" value="SIROHEME SYNTHASE-RELATED"/>
    <property type="match status" value="1"/>
</dbReference>
<dbReference type="InterPro" id="IPR014777">
    <property type="entry name" value="4pyrrole_Mease_sub1"/>
</dbReference>
<dbReference type="Gene3D" id="3.40.1010.10">
    <property type="entry name" value="Cobalt-precorrin-4 Transmethylase, Domain 1"/>
    <property type="match status" value="1"/>
</dbReference>
<dbReference type="NCBIfam" id="NF007922">
    <property type="entry name" value="PRK10637.1"/>
    <property type="match status" value="1"/>
</dbReference>
<keyword evidence="5 16" id="KW-0808">Transferase</keyword>
<name>A0A1T4QF71_9HYPH</name>
<dbReference type="InterPro" id="IPR019478">
    <property type="entry name" value="Sirohaem_synthase_dimer_dom"/>
</dbReference>
<accession>A0A1T4QF71</accession>
<sequence>MQTFPLFLSLRDRRALVVGGTDQAARKIELLLSAGAQVSLIADTVTGEVAQLITDTRVTWAGSCFSDDELLGVSLVIVATEDESLQARVSQSAQSRGIPVNVVDGPALSSFIMPAIVDRGPVTVAISTGGAAPALARKVRAEIERALPAALGRVALFADIFREQVRRTLREPRSRRRFWDRVFEGRVAALALAGDEISARRELIRLLDGARGESSPVGMVHLVGAGPGDPDLLTLKAHRLLQGADVVVYDQLVSPQVLALARRDAERVYVGKRGALPSLQQAEINRRLVALAHAGKNVVRLKGGDPLVFGRGGEEIEALARAGVTVEVVPGITAALGCAASAGIPLTHRLYAPACVFVTAHLKDGDIALDWPMLARPRQTVVVYMGIETLPLVARQLVRHGLSPATPVALIESGTTEQERRIVGTLATIEQQAVGARLHGPTLCVLGEVVGLALSRDKEIRFESRVGL</sequence>
<dbReference type="UniPathway" id="UPA00262">
    <property type="reaction ID" value="UER00211"/>
</dbReference>
<dbReference type="AlphaFoldDB" id="A0A1T4QF71"/>
<dbReference type="SUPFAM" id="SSF53790">
    <property type="entry name" value="Tetrapyrrole methylase"/>
    <property type="match status" value="1"/>
</dbReference>
<organism evidence="20 21">
    <name type="scientific">Enhydrobacter aerosaccus</name>
    <dbReference type="NCBI Taxonomy" id="225324"/>
    <lineage>
        <taxon>Bacteria</taxon>
        <taxon>Pseudomonadati</taxon>
        <taxon>Pseudomonadota</taxon>
        <taxon>Alphaproteobacteria</taxon>
        <taxon>Hyphomicrobiales</taxon>
        <taxon>Enhydrobacter</taxon>
    </lineage>
</organism>
<evidence type="ECO:0000313" key="20">
    <source>
        <dbReference type="EMBL" id="SKA02382.1"/>
    </source>
</evidence>
<feature type="active site" description="Proton acceptor" evidence="15">
    <location>
        <position position="250"/>
    </location>
</feature>
<evidence type="ECO:0000256" key="4">
    <source>
        <dbReference type="ARBA" id="ARBA00022603"/>
    </source>
</evidence>
<dbReference type="InterPro" id="IPR050161">
    <property type="entry name" value="Siro_Cobalamin_biosynth"/>
</dbReference>
<keyword evidence="4 16" id="KW-0489">Methyltransferase</keyword>
<keyword evidence="10" id="KW-0627">Porphyrin biosynthesis</keyword>
<evidence type="ECO:0000256" key="16">
    <source>
        <dbReference type="RuleBase" id="RU003960"/>
    </source>
</evidence>
<comment type="pathway">
    <text evidence="12">Porphyrin-containing compound metabolism; siroheme biosynthesis; precorrin-2 from uroporphyrinogen III: step 1/1.</text>
</comment>
<dbReference type="GO" id="GO:0043115">
    <property type="term" value="F:precorrin-2 dehydrogenase activity"/>
    <property type="evidence" value="ECO:0007669"/>
    <property type="project" value="UniProtKB-EC"/>
</dbReference>
<dbReference type="GO" id="GO:0019354">
    <property type="term" value="P:siroheme biosynthetic process"/>
    <property type="evidence" value="ECO:0007669"/>
    <property type="project" value="UniProtKB-UniPathway"/>
</dbReference>
<keyword evidence="6" id="KW-0949">S-adenosyl-L-methionine</keyword>
<keyword evidence="9" id="KW-0456">Lyase</keyword>
<dbReference type="GO" id="GO:0004851">
    <property type="term" value="F:uroporphyrin-III C-methyltransferase activity"/>
    <property type="evidence" value="ECO:0007669"/>
    <property type="project" value="InterPro"/>
</dbReference>
<dbReference type="InterPro" id="IPR036291">
    <property type="entry name" value="NAD(P)-bd_dom_sf"/>
</dbReference>
<protein>
    <submittedName>
        <fullName evidence="20">Uroporphyrinogen-III C-methyltransferase /precorrin-2 dehydrogenase</fullName>
    </submittedName>
</protein>
<feature type="domain" description="Sirohaem synthase dimerisation" evidence="18">
    <location>
        <begin position="150"/>
        <end position="207"/>
    </location>
</feature>
<dbReference type="Gene3D" id="3.40.50.720">
    <property type="entry name" value="NAD(P)-binding Rossmann-like Domain"/>
    <property type="match status" value="1"/>
</dbReference>
<keyword evidence="11" id="KW-0511">Multifunctional enzyme</keyword>
<dbReference type="OrthoDB" id="9815856at2"/>
<evidence type="ECO:0000256" key="14">
    <source>
        <dbReference type="ARBA" id="ARBA00060548"/>
    </source>
</evidence>
<dbReference type="InterPro" id="IPR012409">
    <property type="entry name" value="Sirohaem_synth"/>
</dbReference>
<comment type="pathway">
    <text evidence="1">Porphyrin-containing compound metabolism; siroheme biosynthesis; sirohydrochlorin from precorrin-2: step 1/1.</text>
</comment>
<evidence type="ECO:0000256" key="15">
    <source>
        <dbReference type="PIRSR" id="PIRSR036426-1"/>
    </source>
</evidence>
<evidence type="ECO:0000256" key="7">
    <source>
        <dbReference type="ARBA" id="ARBA00023002"/>
    </source>
</evidence>
<dbReference type="NCBIfam" id="TIGR01469">
    <property type="entry name" value="cobA_cysG_Cterm"/>
    <property type="match status" value="1"/>
</dbReference>
<dbReference type="EMBL" id="FUWJ01000003">
    <property type="protein sequence ID" value="SKA02382.1"/>
    <property type="molecule type" value="Genomic_DNA"/>
</dbReference>
<dbReference type="PIRSF" id="PIRSF036426">
    <property type="entry name" value="Sirohaem_synth"/>
    <property type="match status" value="1"/>
</dbReference>
<evidence type="ECO:0000256" key="6">
    <source>
        <dbReference type="ARBA" id="ARBA00022691"/>
    </source>
</evidence>
<feature type="active site" description="Proton donor" evidence="15">
    <location>
        <position position="272"/>
    </location>
</feature>
<gene>
    <name evidence="20" type="ORF">SAMN02745126_03190</name>
</gene>
<dbReference type="GO" id="GO:0051287">
    <property type="term" value="F:NAD binding"/>
    <property type="evidence" value="ECO:0007669"/>
    <property type="project" value="InterPro"/>
</dbReference>
<dbReference type="InterPro" id="IPR028281">
    <property type="entry name" value="Sirohaem_synthase_central"/>
</dbReference>
<keyword evidence="8" id="KW-0520">NAD</keyword>
<dbReference type="FunFam" id="3.30.950.10:FF:000001">
    <property type="entry name" value="Siroheme synthase"/>
    <property type="match status" value="1"/>
</dbReference>
<evidence type="ECO:0000256" key="11">
    <source>
        <dbReference type="ARBA" id="ARBA00023268"/>
    </source>
</evidence>
<dbReference type="InterPro" id="IPR003043">
    <property type="entry name" value="Uropor_MeTrfase_CS"/>
</dbReference>
<dbReference type="RefSeq" id="WP_085934890.1">
    <property type="nucleotide sequence ID" value="NZ_FUWJ01000003.1"/>
</dbReference>
<dbReference type="InterPro" id="IPR000878">
    <property type="entry name" value="4pyrrol_Mease"/>
</dbReference>
<dbReference type="Gene3D" id="1.10.8.210">
    <property type="entry name" value="Sirohaem synthase, dimerisation domain"/>
    <property type="match status" value="1"/>
</dbReference>
<dbReference type="Pfam" id="PF00590">
    <property type="entry name" value="TP_methylase"/>
    <property type="match status" value="1"/>
</dbReference>
<dbReference type="CDD" id="cd11642">
    <property type="entry name" value="SUMT"/>
    <property type="match status" value="1"/>
</dbReference>
<feature type="domain" description="Tetrapyrrole methylase" evidence="17">
    <location>
        <begin position="219"/>
        <end position="429"/>
    </location>
</feature>